<dbReference type="AlphaFoldDB" id="A0A563F1E4"/>
<gene>
    <name evidence="2" type="ORF">FKR81_06315</name>
</gene>
<dbReference type="EMBL" id="VOBR01000003">
    <property type="protein sequence ID" value="TWP53561.1"/>
    <property type="molecule type" value="Genomic_DNA"/>
</dbReference>
<evidence type="ECO:0000313" key="3">
    <source>
        <dbReference type="Proteomes" id="UP000316639"/>
    </source>
</evidence>
<organism evidence="2 3">
    <name type="scientific">Lentzea tibetensis</name>
    <dbReference type="NCBI Taxonomy" id="2591470"/>
    <lineage>
        <taxon>Bacteria</taxon>
        <taxon>Bacillati</taxon>
        <taxon>Actinomycetota</taxon>
        <taxon>Actinomycetes</taxon>
        <taxon>Pseudonocardiales</taxon>
        <taxon>Pseudonocardiaceae</taxon>
        <taxon>Lentzea</taxon>
    </lineage>
</organism>
<dbReference type="OrthoDB" id="3692307at2"/>
<feature type="region of interest" description="Disordered" evidence="1">
    <location>
        <begin position="56"/>
        <end position="75"/>
    </location>
</feature>
<proteinExistence type="predicted"/>
<evidence type="ECO:0000256" key="1">
    <source>
        <dbReference type="SAM" id="MobiDB-lite"/>
    </source>
</evidence>
<evidence type="ECO:0000313" key="2">
    <source>
        <dbReference type="EMBL" id="TWP53561.1"/>
    </source>
</evidence>
<dbReference type="Proteomes" id="UP000316639">
    <property type="component" value="Unassembled WGS sequence"/>
</dbReference>
<name>A0A563F1E4_9PSEU</name>
<protein>
    <submittedName>
        <fullName evidence="2">Uncharacterized protein</fullName>
    </submittedName>
</protein>
<sequence length="119" mass="12936">MVLLLLLAGCGPRTTTAADAPDPSGGIVGKIETHQIEVLTHCGLEFLKFGDRTWRAETPLPEPKPRPDPNGVKYDGYTSGVVTVVDDKTLRFAVDDTRFEAPSEPVVFHPTDVEPPLCH</sequence>
<keyword evidence="3" id="KW-1185">Reference proteome</keyword>
<reference evidence="2 3" key="1">
    <citation type="submission" date="2019-07" db="EMBL/GenBank/DDBJ databases">
        <title>Lentzea xizangensis sp. nov., isolated from Qinghai-Tibetan Plateau Soils.</title>
        <authorList>
            <person name="Huang J."/>
        </authorList>
    </citation>
    <scope>NUCLEOTIDE SEQUENCE [LARGE SCALE GENOMIC DNA]</scope>
    <source>
        <strain evidence="2 3">FXJ1.1311</strain>
    </source>
</reference>
<dbReference type="RefSeq" id="WP_146349972.1">
    <property type="nucleotide sequence ID" value="NZ_VOBR01000003.1"/>
</dbReference>
<comment type="caution">
    <text evidence="2">The sequence shown here is derived from an EMBL/GenBank/DDBJ whole genome shotgun (WGS) entry which is preliminary data.</text>
</comment>
<accession>A0A563F1E4</accession>